<dbReference type="Proteomes" id="UP000011758">
    <property type="component" value="Unassembled WGS sequence"/>
</dbReference>
<evidence type="ECO:0000256" key="1">
    <source>
        <dbReference type="ARBA" id="ARBA00022679"/>
    </source>
</evidence>
<name>M2Q5R7_9FIRM</name>
<dbReference type="AlphaFoldDB" id="M2Q5R7"/>
<reference evidence="2 3" key="1">
    <citation type="submission" date="2013-02" db="EMBL/GenBank/DDBJ databases">
        <title>The Genome Sequence of Lactobacillus catenaformis F0143.</title>
        <authorList>
            <consortium name="The Broad Institute Genome Sequencing Platform"/>
            <person name="Earl A."/>
            <person name="Ward D."/>
            <person name="Feldgarden M."/>
            <person name="Gevers D."/>
            <person name="Izard J."/>
            <person name="Blanton J.M."/>
            <person name="Mathney J."/>
            <person name="Dewhirst F.E."/>
            <person name="Young S.K."/>
            <person name="Zeng Q."/>
            <person name="Gargeya S."/>
            <person name="Fitzgerald M."/>
            <person name="Haas B."/>
            <person name="Abouelleil A."/>
            <person name="Alvarado L."/>
            <person name="Arachchi H.M."/>
            <person name="Berlin A."/>
            <person name="Chapman S.B."/>
            <person name="Gearin G."/>
            <person name="Goldberg J."/>
            <person name="Griggs A."/>
            <person name="Gujja S."/>
            <person name="Hansen M."/>
            <person name="Heiman D."/>
            <person name="Howarth C."/>
            <person name="Larimer J."/>
            <person name="Lui A."/>
            <person name="MacDonald P.J.P."/>
            <person name="McCowen C."/>
            <person name="Montmayeur A."/>
            <person name="Murphy C."/>
            <person name="Neiman D."/>
            <person name="Pearson M."/>
            <person name="Priest M."/>
            <person name="Roberts A."/>
            <person name="Saif S."/>
            <person name="Shea T."/>
            <person name="Sisk P."/>
            <person name="Stolte C."/>
            <person name="Sykes S."/>
            <person name="Wortman J."/>
            <person name="Nusbaum C."/>
            <person name="Birren B."/>
        </authorList>
    </citation>
    <scope>NUCLEOTIDE SEQUENCE [LARGE SCALE GENOMIC DNA]</scope>
    <source>
        <strain evidence="2 3">OT 569</strain>
    </source>
</reference>
<keyword evidence="1" id="KW-0808">Transferase</keyword>
<dbReference type="Gene3D" id="3.40.50.2300">
    <property type="match status" value="1"/>
</dbReference>
<dbReference type="InterPro" id="IPR036095">
    <property type="entry name" value="PTS_EIIB-like_sf"/>
</dbReference>
<dbReference type="EMBL" id="AGEJ01000005">
    <property type="protein sequence ID" value="EMD17521.1"/>
    <property type="molecule type" value="Genomic_DNA"/>
</dbReference>
<dbReference type="RefSeq" id="WP_004801411.1">
    <property type="nucleotide sequence ID" value="NZ_KB446646.1"/>
</dbReference>
<protein>
    <recommendedName>
        <fullName evidence="4">PTS EIIB type-3 domain-containing protein</fullName>
    </recommendedName>
</protein>
<evidence type="ECO:0008006" key="4">
    <source>
        <dbReference type="Google" id="ProtNLM"/>
    </source>
</evidence>
<accession>M2Q5R7</accession>
<evidence type="ECO:0000313" key="2">
    <source>
        <dbReference type="EMBL" id="EMD17521.1"/>
    </source>
</evidence>
<keyword evidence="3" id="KW-1185">Reference proteome</keyword>
<sequence length="200" mass="23746">MNYFIETTLFDYLFSYLLIQFSDEDSIHVAITKNNKYCRRITYDITNIKGRITLWYNGIIEEQILDQNHNILFYLHYQFKSYRHFLEMFKEYQYALLKQYKSKKYQIGILSHDGLSSSSFVSMIKEILKYEENTFIITPLGLDDLSLPLDILYLAPQLKLKHPVLLSQVSIPIYDIDPLIYGSKDAQKMISIIKRDINKL</sequence>
<organism evidence="2 3">
    <name type="scientific">Eggerthia catenaformis OT 569 = DSM 20559</name>
    <dbReference type="NCBI Taxonomy" id="999415"/>
    <lineage>
        <taxon>Bacteria</taxon>
        <taxon>Bacillati</taxon>
        <taxon>Bacillota</taxon>
        <taxon>Erysipelotrichia</taxon>
        <taxon>Erysipelotrichales</taxon>
        <taxon>Coprobacillaceae</taxon>
        <taxon>Eggerthia</taxon>
    </lineage>
</organism>
<dbReference type="SUPFAM" id="SSF52794">
    <property type="entry name" value="PTS system IIB component-like"/>
    <property type="match status" value="1"/>
</dbReference>
<dbReference type="GO" id="GO:0008982">
    <property type="term" value="F:protein-N(PI)-phosphohistidine-sugar phosphotransferase activity"/>
    <property type="evidence" value="ECO:0007669"/>
    <property type="project" value="InterPro"/>
</dbReference>
<dbReference type="OrthoDB" id="1649358at2"/>
<comment type="caution">
    <text evidence="2">The sequence shown here is derived from an EMBL/GenBank/DDBJ whole genome shotgun (WGS) entry which is preliminary data.</text>
</comment>
<evidence type="ECO:0000313" key="3">
    <source>
        <dbReference type="Proteomes" id="UP000011758"/>
    </source>
</evidence>
<dbReference type="eggNOG" id="ENOG50333RG">
    <property type="taxonomic scope" value="Bacteria"/>
</dbReference>
<proteinExistence type="predicted"/>
<gene>
    <name evidence="2" type="ORF">HMPREF9943_00308</name>
</gene>
<dbReference type="BioCyc" id="ECAT999415-HMP:GTTI-318-MONOMER"/>
<dbReference type="GO" id="GO:0009401">
    <property type="term" value="P:phosphoenolpyruvate-dependent sugar phosphotransferase system"/>
    <property type="evidence" value="ECO:0007669"/>
    <property type="project" value="InterPro"/>
</dbReference>